<feature type="transmembrane region" description="Helical" evidence="1">
    <location>
        <begin position="168"/>
        <end position="193"/>
    </location>
</feature>
<keyword evidence="1" id="KW-0812">Transmembrane</keyword>
<sequence>MFPLSVPNRTRHMTTLDLIASASTRAVVPGLLAVIWYRRRTWSNRWEQPITLHLVLLTIGIAVATHLVSVAGPFSQLIYAHGIDTYIGDVAALFGMAVIASTMLARVSFDDHDAQRLIDQCVMPIVTLAPALMFAATLVRTPGPGLRQPEVLLQPTEGWLPVTDWWHAAYWCVFYTSCAILASVAAWAVRIIATDERNRASAHMWLLAMRFTVFACLIGIINALLPVHLGWLVWLAVALVSTIAAAAAFTSWRRRMKPFRRLLRFTHTTREERRTLKRNAPIRRHYEGDEPAPAV</sequence>
<feature type="transmembrane region" description="Helical" evidence="1">
    <location>
        <begin position="86"/>
        <end position="109"/>
    </location>
</feature>
<proteinExistence type="predicted"/>
<dbReference type="Proteomes" id="UP000222802">
    <property type="component" value="Genome"/>
</dbReference>
<evidence type="ECO:0000256" key="1">
    <source>
        <dbReference type="SAM" id="Phobius"/>
    </source>
</evidence>
<feature type="transmembrane region" description="Helical" evidence="1">
    <location>
        <begin position="205"/>
        <end position="225"/>
    </location>
</feature>
<feature type="transmembrane region" description="Helical" evidence="1">
    <location>
        <begin position="231"/>
        <end position="252"/>
    </location>
</feature>
<name>A0A222ZLZ8_9CAUD</name>
<organism evidence="2 3">
    <name type="scientific">Mycobacterium phage Edugator</name>
    <dbReference type="NCBI Taxonomy" id="2015843"/>
    <lineage>
        <taxon>Viruses</taxon>
        <taxon>Duplodnaviria</taxon>
        <taxon>Heunggongvirae</taxon>
        <taxon>Uroviricota</taxon>
        <taxon>Caudoviricetes</taxon>
        <taxon>Weiservirinae</taxon>
        <taxon>Kratiovirus</taxon>
        <taxon>Kratiovirus larva</taxon>
    </lineage>
</organism>
<evidence type="ECO:0000313" key="2">
    <source>
        <dbReference type="EMBL" id="ASR85737.1"/>
    </source>
</evidence>
<reference evidence="2 3" key="1">
    <citation type="submission" date="2017-06" db="EMBL/GenBank/DDBJ databases">
        <authorList>
            <person name="Rush A.N."/>
            <person name="Saha S."/>
            <person name="Sadana R."/>
            <person name="Stoner T.H."/>
            <person name="Garlena R.A."/>
            <person name="Russell D.A."/>
            <person name="Pope W.H."/>
            <person name="Jacobs-Sera D."/>
            <person name="Hatfull G.F."/>
        </authorList>
    </citation>
    <scope>NUCLEOTIDE SEQUENCE [LARGE SCALE GENOMIC DNA]</scope>
</reference>
<dbReference type="EMBL" id="MF185719">
    <property type="protein sequence ID" value="ASR85737.1"/>
    <property type="molecule type" value="Genomic_DNA"/>
</dbReference>
<keyword evidence="1" id="KW-0472">Membrane</keyword>
<gene>
    <name evidence="2" type="primary">40</name>
    <name evidence="2" type="ORF">SEA_EDUGATOR_40</name>
</gene>
<protein>
    <submittedName>
        <fullName evidence="2">Uncharacterized protein</fullName>
    </submittedName>
</protein>
<feature type="transmembrane region" description="Helical" evidence="1">
    <location>
        <begin position="18"/>
        <end position="38"/>
    </location>
</feature>
<feature type="transmembrane region" description="Helical" evidence="1">
    <location>
        <begin position="50"/>
        <end position="74"/>
    </location>
</feature>
<evidence type="ECO:0000313" key="3">
    <source>
        <dbReference type="Proteomes" id="UP000222802"/>
    </source>
</evidence>
<accession>A0A222ZLZ8</accession>
<feature type="transmembrane region" description="Helical" evidence="1">
    <location>
        <begin position="121"/>
        <end position="139"/>
    </location>
</feature>
<keyword evidence="1" id="KW-1133">Transmembrane helix</keyword>